<keyword evidence="1" id="KW-0812">Transmembrane</keyword>
<dbReference type="RefSeq" id="WP_406786922.1">
    <property type="nucleotide sequence ID" value="NZ_JBJIAA010000005.1"/>
</dbReference>
<feature type="transmembrane region" description="Helical" evidence="1">
    <location>
        <begin position="255"/>
        <end position="274"/>
    </location>
</feature>
<gene>
    <name evidence="2" type="ORF">ACJDT4_07460</name>
</gene>
<organism evidence="2 3">
    <name type="scientific">Clostridium neuense</name>
    <dbReference type="NCBI Taxonomy" id="1728934"/>
    <lineage>
        <taxon>Bacteria</taxon>
        <taxon>Bacillati</taxon>
        <taxon>Bacillota</taxon>
        <taxon>Clostridia</taxon>
        <taxon>Eubacteriales</taxon>
        <taxon>Clostridiaceae</taxon>
        <taxon>Clostridium</taxon>
    </lineage>
</organism>
<dbReference type="PANTHER" id="PTHR32502:SF23">
    <property type="entry name" value="TRANSPORT PROTEIN, PTS SYSTEM"/>
    <property type="match status" value="1"/>
</dbReference>
<evidence type="ECO:0000256" key="1">
    <source>
        <dbReference type="SAM" id="Phobius"/>
    </source>
</evidence>
<dbReference type="InterPro" id="IPR004704">
    <property type="entry name" value="PTS_IID_man"/>
</dbReference>
<keyword evidence="1" id="KW-1133">Transmembrane helix</keyword>
<keyword evidence="3" id="KW-1185">Reference proteome</keyword>
<accession>A0ABW8TCS1</accession>
<dbReference type="InterPro" id="IPR050303">
    <property type="entry name" value="GatZ_KbaZ_carbometab"/>
</dbReference>
<comment type="caution">
    <text evidence="2">The sequence shown here is derived from an EMBL/GenBank/DDBJ whole genome shotgun (WGS) entry which is preliminary data.</text>
</comment>
<feature type="transmembrane region" description="Helical" evidence="1">
    <location>
        <begin position="144"/>
        <end position="164"/>
    </location>
</feature>
<proteinExistence type="predicted"/>
<dbReference type="Pfam" id="PF03613">
    <property type="entry name" value="EIID-AGA"/>
    <property type="match status" value="1"/>
</dbReference>
<feature type="transmembrane region" description="Helical" evidence="1">
    <location>
        <begin position="228"/>
        <end position="248"/>
    </location>
</feature>
<protein>
    <submittedName>
        <fullName evidence="2">PTS system mannose/fructose/sorbose family transporter subunit IID</fullName>
    </submittedName>
</protein>
<name>A0ABW8TCS1_9CLOT</name>
<sequence>MSNEVISKENNITKKDLKKTFWRSFTLMNSFNYERMQALGYLFSIMPELKKIYKGDDEGLKAAYHRHMEAFNMTVAPSPFVMGISVAMEEQAKADPKFDRSSINAIKVALMGPLSGIGDTFFWGIIRVIACSIGISFAKQGNVLAPFVLLILFNIPTFLTRWFGLKIGYTKGSKLLSELQESGKMQLFTYCAGIVGVMAIGCMVATQITITSPLQFSIAGQKVVIQQYLNQIMPKLLPLLATLGIYQAVKKHVKVTYIILTIVVVGFILGVAGIL</sequence>
<dbReference type="EMBL" id="JBJIAA010000005">
    <property type="protein sequence ID" value="MFL0250258.1"/>
    <property type="molecule type" value="Genomic_DNA"/>
</dbReference>
<feature type="transmembrane region" description="Helical" evidence="1">
    <location>
        <begin position="185"/>
        <end position="208"/>
    </location>
</feature>
<reference evidence="2 3" key="1">
    <citation type="submission" date="2024-11" db="EMBL/GenBank/DDBJ databases">
        <authorList>
            <person name="Heng Y.C."/>
            <person name="Lim A.C.H."/>
            <person name="Lee J.K.Y."/>
            <person name="Kittelmann S."/>
        </authorList>
    </citation>
    <scope>NUCLEOTIDE SEQUENCE [LARGE SCALE GENOMIC DNA]</scope>
    <source>
        <strain evidence="2 3">WILCCON 0114</strain>
    </source>
</reference>
<dbReference type="PROSITE" id="PS51108">
    <property type="entry name" value="PTS_EIID"/>
    <property type="match status" value="1"/>
</dbReference>
<dbReference type="Proteomes" id="UP001623592">
    <property type="component" value="Unassembled WGS sequence"/>
</dbReference>
<dbReference type="PANTHER" id="PTHR32502">
    <property type="entry name" value="N-ACETYLGALACTOSAMINE PERMEASE II COMPONENT-RELATED"/>
    <property type="match status" value="1"/>
</dbReference>
<evidence type="ECO:0000313" key="2">
    <source>
        <dbReference type="EMBL" id="MFL0250258.1"/>
    </source>
</evidence>
<evidence type="ECO:0000313" key="3">
    <source>
        <dbReference type="Proteomes" id="UP001623592"/>
    </source>
</evidence>
<keyword evidence="1" id="KW-0472">Membrane</keyword>